<name>A0A4Z2EJF0_9TELE</name>
<reference evidence="2 3" key="1">
    <citation type="submission" date="2019-03" db="EMBL/GenBank/DDBJ databases">
        <title>First draft genome of Liparis tanakae, snailfish: a comprehensive survey of snailfish specific genes.</title>
        <authorList>
            <person name="Kim W."/>
            <person name="Song I."/>
            <person name="Jeong J.-H."/>
            <person name="Kim D."/>
            <person name="Kim S."/>
            <person name="Ryu S."/>
            <person name="Song J.Y."/>
            <person name="Lee S.K."/>
        </authorList>
    </citation>
    <scope>NUCLEOTIDE SEQUENCE [LARGE SCALE GENOMIC DNA]</scope>
    <source>
        <tissue evidence="2">Muscle</tissue>
    </source>
</reference>
<evidence type="ECO:0000313" key="2">
    <source>
        <dbReference type="EMBL" id="TNN28898.1"/>
    </source>
</evidence>
<evidence type="ECO:0000256" key="1">
    <source>
        <dbReference type="SAM" id="MobiDB-lite"/>
    </source>
</evidence>
<feature type="region of interest" description="Disordered" evidence="1">
    <location>
        <begin position="1"/>
        <end position="43"/>
    </location>
</feature>
<comment type="caution">
    <text evidence="2">The sequence shown here is derived from an EMBL/GenBank/DDBJ whole genome shotgun (WGS) entry which is preliminary data.</text>
</comment>
<evidence type="ECO:0000313" key="3">
    <source>
        <dbReference type="Proteomes" id="UP000314294"/>
    </source>
</evidence>
<accession>A0A4Z2EJF0</accession>
<gene>
    <name evidence="2" type="primary">srfbp1_1</name>
    <name evidence="2" type="ORF">EYF80_060955</name>
</gene>
<dbReference type="EMBL" id="SRLO01006304">
    <property type="protein sequence ID" value="TNN28898.1"/>
    <property type="molecule type" value="Genomic_DNA"/>
</dbReference>
<keyword evidence="3" id="KW-1185">Reference proteome</keyword>
<protein>
    <submittedName>
        <fullName evidence="2">Serum response factor-binding protein 1</fullName>
    </submittedName>
</protein>
<sequence length="83" mass="9733">MQRPAMQRLAMQRPAMQRPAMQRPAMQRPAMQRPAMQRPAMQRPPRCAAILHPDMFYIWAHGTSVLLRVRRSIRSLELGQRLT</sequence>
<organism evidence="2 3">
    <name type="scientific">Liparis tanakae</name>
    <name type="common">Tanaka's snailfish</name>
    <dbReference type="NCBI Taxonomy" id="230148"/>
    <lineage>
        <taxon>Eukaryota</taxon>
        <taxon>Metazoa</taxon>
        <taxon>Chordata</taxon>
        <taxon>Craniata</taxon>
        <taxon>Vertebrata</taxon>
        <taxon>Euteleostomi</taxon>
        <taxon>Actinopterygii</taxon>
        <taxon>Neopterygii</taxon>
        <taxon>Teleostei</taxon>
        <taxon>Neoteleostei</taxon>
        <taxon>Acanthomorphata</taxon>
        <taxon>Eupercaria</taxon>
        <taxon>Perciformes</taxon>
        <taxon>Cottioidei</taxon>
        <taxon>Cottales</taxon>
        <taxon>Liparidae</taxon>
        <taxon>Liparis</taxon>
    </lineage>
</organism>
<dbReference type="Proteomes" id="UP000314294">
    <property type="component" value="Unassembled WGS sequence"/>
</dbReference>
<proteinExistence type="predicted"/>
<dbReference type="AlphaFoldDB" id="A0A4Z2EJF0"/>